<protein>
    <submittedName>
        <fullName evidence="2">Protein kinase</fullName>
    </submittedName>
</protein>
<dbReference type="Proteomes" id="UP001303473">
    <property type="component" value="Unassembled WGS sequence"/>
</dbReference>
<keyword evidence="2" id="KW-0418">Kinase</keyword>
<dbReference type="Pfam" id="PF01636">
    <property type="entry name" value="APH"/>
    <property type="match status" value="1"/>
</dbReference>
<dbReference type="Gene3D" id="3.30.200.20">
    <property type="entry name" value="Phosphorylase Kinase, domain 1"/>
    <property type="match status" value="1"/>
</dbReference>
<proteinExistence type="predicted"/>
<keyword evidence="3" id="KW-1185">Reference proteome</keyword>
<accession>A0AAN6SAJ2</accession>
<dbReference type="PANTHER" id="PTHR21310:SF15">
    <property type="entry name" value="AMINOGLYCOSIDE PHOSPHOTRANSFERASE DOMAIN-CONTAINING PROTEIN"/>
    <property type="match status" value="1"/>
</dbReference>
<dbReference type="AlphaFoldDB" id="A0AAN6SAJ2"/>
<dbReference type="Gene3D" id="3.90.1200.10">
    <property type="match status" value="1"/>
</dbReference>
<organism evidence="2 3">
    <name type="scientific">Diplogelasinospora grovesii</name>
    <dbReference type="NCBI Taxonomy" id="303347"/>
    <lineage>
        <taxon>Eukaryota</taxon>
        <taxon>Fungi</taxon>
        <taxon>Dikarya</taxon>
        <taxon>Ascomycota</taxon>
        <taxon>Pezizomycotina</taxon>
        <taxon>Sordariomycetes</taxon>
        <taxon>Sordariomycetidae</taxon>
        <taxon>Sordariales</taxon>
        <taxon>Diplogelasinosporaceae</taxon>
        <taxon>Diplogelasinospora</taxon>
    </lineage>
</organism>
<sequence>MSTRRPSDSWNGFGDLKPGPGSLHKQIQTVLSTANFQQLQKVALLTRISQGKTADPGVSCTIDPSSFTYGFNNVVLEVLFSDHVYWLTKIQHISVDASQATENAMDLLSEIATMRTVKDRTSIPVPQVFAYDLDGRVLGGPFVSQVPPGYLPKVARQLAEVLSQLHGLAFDRLGRLWCGANSDGPPEIIPLSPNNASSPSSTPQTSLEWFYTHRQEDNRRVLERHPHDPEWRTACWVLKTAVPHIIIEARVHGPFPLCHVDLHHGNLLFDDDYNLKGVIDWSQAQTVPLERLVVSPEVITFPGGSDEQNKNILTFKSLIREHLQHLEKTECSADKISPTLLSHVFGSKRADITHRCTYSLPHRALWDGRLVARLIYGDDVAWEQLVRVYGETEIY</sequence>
<dbReference type="GO" id="GO:0016301">
    <property type="term" value="F:kinase activity"/>
    <property type="evidence" value="ECO:0007669"/>
    <property type="project" value="UniProtKB-KW"/>
</dbReference>
<keyword evidence="2" id="KW-0808">Transferase</keyword>
<feature type="domain" description="Aminoglycoside phosphotransferase" evidence="1">
    <location>
        <begin position="100"/>
        <end position="285"/>
    </location>
</feature>
<dbReference type="PANTHER" id="PTHR21310">
    <property type="entry name" value="AMINOGLYCOSIDE PHOSPHOTRANSFERASE-RELATED-RELATED"/>
    <property type="match status" value="1"/>
</dbReference>
<evidence type="ECO:0000313" key="2">
    <source>
        <dbReference type="EMBL" id="KAK3946083.1"/>
    </source>
</evidence>
<name>A0AAN6SAJ2_9PEZI</name>
<evidence type="ECO:0000259" key="1">
    <source>
        <dbReference type="Pfam" id="PF01636"/>
    </source>
</evidence>
<dbReference type="SUPFAM" id="SSF56112">
    <property type="entry name" value="Protein kinase-like (PK-like)"/>
    <property type="match status" value="1"/>
</dbReference>
<dbReference type="InterPro" id="IPR051678">
    <property type="entry name" value="AGP_Transferase"/>
</dbReference>
<gene>
    <name evidence="2" type="ORF">QBC46DRAFT_360157</name>
</gene>
<dbReference type="InterPro" id="IPR002575">
    <property type="entry name" value="Aminoglycoside_PTrfase"/>
</dbReference>
<dbReference type="EMBL" id="MU853753">
    <property type="protein sequence ID" value="KAK3946083.1"/>
    <property type="molecule type" value="Genomic_DNA"/>
</dbReference>
<dbReference type="InterPro" id="IPR011009">
    <property type="entry name" value="Kinase-like_dom_sf"/>
</dbReference>
<reference evidence="3" key="1">
    <citation type="journal article" date="2023" name="Mol. Phylogenet. Evol.">
        <title>Genome-scale phylogeny and comparative genomics of the fungal order Sordariales.</title>
        <authorList>
            <person name="Hensen N."/>
            <person name="Bonometti L."/>
            <person name="Westerberg I."/>
            <person name="Brannstrom I.O."/>
            <person name="Guillou S."/>
            <person name="Cros-Aarteil S."/>
            <person name="Calhoun S."/>
            <person name="Haridas S."/>
            <person name="Kuo A."/>
            <person name="Mondo S."/>
            <person name="Pangilinan J."/>
            <person name="Riley R."/>
            <person name="LaButti K."/>
            <person name="Andreopoulos B."/>
            <person name="Lipzen A."/>
            <person name="Chen C."/>
            <person name="Yan M."/>
            <person name="Daum C."/>
            <person name="Ng V."/>
            <person name="Clum A."/>
            <person name="Steindorff A."/>
            <person name="Ohm R.A."/>
            <person name="Martin F."/>
            <person name="Silar P."/>
            <person name="Natvig D.O."/>
            <person name="Lalanne C."/>
            <person name="Gautier V."/>
            <person name="Ament-Velasquez S.L."/>
            <person name="Kruys A."/>
            <person name="Hutchinson M.I."/>
            <person name="Powell A.J."/>
            <person name="Barry K."/>
            <person name="Miller A.N."/>
            <person name="Grigoriev I.V."/>
            <person name="Debuchy R."/>
            <person name="Gladieux P."/>
            <person name="Hiltunen Thoren M."/>
            <person name="Johannesson H."/>
        </authorList>
    </citation>
    <scope>NUCLEOTIDE SEQUENCE [LARGE SCALE GENOMIC DNA]</scope>
    <source>
        <strain evidence="3">CBS 340.73</strain>
    </source>
</reference>
<comment type="caution">
    <text evidence="2">The sequence shown here is derived from an EMBL/GenBank/DDBJ whole genome shotgun (WGS) entry which is preliminary data.</text>
</comment>
<evidence type="ECO:0000313" key="3">
    <source>
        <dbReference type="Proteomes" id="UP001303473"/>
    </source>
</evidence>